<dbReference type="SUPFAM" id="SSF56112">
    <property type="entry name" value="Protein kinase-like (PK-like)"/>
    <property type="match status" value="1"/>
</dbReference>
<keyword evidence="2" id="KW-0418">Kinase</keyword>
<dbReference type="GO" id="GO:0044773">
    <property type="term" value="P:mitotic DNA damage checkpoint signaling"/>
    <property type="evidence" value="ECO:0007669"/>
    <property type="project" value="TreeGrafter"/>
</dbReference>
<dbReference type="Proteomes" id="UP000023152">
    <property type="component" value="Unassembled WGS sequence"/>
</dbReference>
<dbReference type="GO" id="GO:0004674">
    <property type="term" value="F:protein serine/threonine kinase activity"/>
    <property type="evidence" value="ECO:0007669"/>
    <property type="project" value="TreeGrafter"/>
</dbReference>
<evidence type="ECO:0000313" key="2">
    <source>
        <dbReference type="EMBL" id="ETO25813.1"/>
    </source>
</evidence>
<dbReference type="GO" id="GO:0005524">
    <property type="term" value="F:ATP binding"/>
    <property type="evidence" value="ECO:0007669"/>
    <property type="project" value="InterPro"/>
</dbReference>
<dbReference type="PANTHER" id="PTHR44167:SF24">
    <property type="entry name" value="SERINE_THREONINE-PROTEIN KINASE CHK2"/>
    <property type="match status" value="1"/>
</dbReference>
<dbReference type="PROSITE" id="PS50011">
    <property type="entry name" value="PROTEIN_KINASE_DOM"/>
    <property type="match status" value="1"/>
</dbReference>
<gene>
    <name evidence="2" type="ORF">RFI_11323</name>
</gene>
<sequence length="268" mass="31328">MFFSFLTKINYKTSNYIELTSKKMLWAVILSKEMVSKAAKIENLKGRNRFRFIKVLANTLQGRIYLVQDKKGEYPWVVVKETWKELVKQGKSREGHKVPENFENEKKVQLFLSNLEEQNEGYVRCIENWEDENCYYLAMEYCAAGELFDFIRDNHTKGKLNEVVKNASSQKQKCQDVPNQWSLYVQSIFRQLVDTVSWMHRHGVAHLDLSLENTMLASADKNQAKVKIIDFGLAQQLSPDQTFQEKVGKLGYMSPEVIFFLISFFFAE</sequence>
<proteinExistence type="predicted"/>
<keyword evidence="3" id="KW-1185">Reference proteome</keyword>
<reference evidence="2 3" key="1">
    <citation type="journal article" date="2013" name="Curr. Biol.">
        <title>The Genome of the Foraminiferan Reticulomyxa filosa.</title>
        <authorList>
            <person name="Glockner G."/>
            <person name="Hulsmann N."/>
            <person name="Schleicher M."/>
            <person name="Noegel A.A."/>
            <person name="Eichinger L."/>
            <person name="Gallinger C."/>
            <person name="Pawlowski J."/>
            <person name="Sierra R."/>
            <person name="Euteneuer U."/>
            <person name="Pillet L."/>
            <person name="Moustafa A."/>
            <person name="Platzer M."/>
            <person name="Groth M."/>
            <person name="Szafranski K."/>
            <person name="Schliwa M."/>
        </authorList>
    </citation>
    <scope>NUCLEOTIDE SEQUENCE [LARGE SCALE GENOMIC DNA]</scope>
</reference>
<dbReference type="SMART" id="SM00220">
    <property type="entry name" value="S_TKc"/>
    <property type="match status" value="1"/>
</dbReference>
<organism evidence="2 3">
    <name type="scientific">Reticulomyxa filosa</name>
    <dbReference type="NCBI Taxonomy" id="46433"/>
    <lineage>
        <taxon>Eukaryota</taxon>
        <taxon>Sar</taxon>
        <taxon>Rhizaria</taxon>
        <taxon>Retaria</taxon>
        <taxon>Foraminifera</taxon>
        <taxon>Monothalamids</taxon>
        <taxon>Reticulomyxidae</taxon>
        <taxon>Reticulomyxa</taxon>
    </lineage>
</organism>
<dbReference type="Gene3D" id="3.30.200.20">
    <property type="entry name" value="Phosphorylase Kinase, domain 1"/>
    <property type="match status" value="1"/>
</dbReference>
<dbReference type="AlphaFoldDB" id="X6NIT2"/>
<feature type="domain" description="Protein kinase" evidence="1">
    <location>
        <begin position="50"/>
        <end position="268"/>
    </location>
</feature>
<dbReference type="Gene3D" id="1.10.510.10">
    <property type="entry name" value="Transferase(Phosphotransferase) domain 1"/>
    <property type="match status" value="1"/>
</dbReference>
<comment type="caution">
    <text evidence="2">The sequence shown here is derived from an EMBL/GenBank/DDBJ whole genome shotgun (WGS) entry which is preliminary data.</text>
</comment>
<dbReference type="GO" id="GO:0005634">
    <property type="term" value="C:nucleus"/>
    <property type="evidence" value="ECO:0007669"/>
    <property type="project" value="TreeGrafter"/>
</dbReference>
<keyword evidence="2" id="KW-0808">Transferase</keyword>
<dbReference type="InterPro" id="IPR000719">
    <property type="entry name" value="Prot_kinase_dom"/>
</dbReference>
<protein>
    <submittedName>
        <fullName evidence="2">Calcium-dependent protein kinase</fullName>
    </submittedName>
</protein>
<dbReference type="EMBL" id="ASPP01008269">
    <property type="protein sequence ID" value="ETO25813.1"/>
    <property type="molecule type" value="Genomic_DNA"/>
</dbReference>
<dbReference type="OrthoDB" id="4062651at2759"/>
<dbReference type="Pfam" id="PF00069">
    <property type="entry name" value="Pkinase"/>
    <property type="match status" value="1"/>
</dbReference>
<evidence type="ECO:0000313" key="3">
    <source>
        <dbReference type="Proteomes" id="UP000023152"/>
    </source>
</evidence>
<dbReference type="InterPro" id="IPR011009">
    <property type="entry name" value="Kinase-like_dom_sf"/>
</dbReference>
<name>X6NIT2_RETFI</name>
<evidence type="ECO:0000259" key="1">
    <source>
        <dbReference type="PROSITE" id="PS50011"/>
    </source>
</evidence>
<dbReference type="PANTHER" id="PTHR44167">
    <property type="entry name" value="OVARIAN-SPECIFIC SERINE/THREONINE-PROTEIN KINASE LOK-RELATED"/>
    <property type="match status" value="1"/>
</dbReference>
<accession>X6NIT2</accession>